<dbReference type="Pfam" id="PF13672">
    <property type="entry name" value="PP2C_2"/>
    <property type="match status" value="1"/>
</dbReference>
<protein>
    <submittedName>
        <fullName evidence="3">Serine/threonine protein phosphatase</fullName>
    </submittedName>
</protein>
<dbReference type="SUPFAM" id="SSF81606">
    <property type="entry name" value="PP2C-like"/>
    <property type="match status" value="1"/>
</dbReference>
<evidence type="ECO:0000313" key="4">
    <source>
        <dbReference type="Proteomes" id="UP000190626"/>
    </source>
</evidence>
<dbReference type="InterPro" id="IPR001932">
    <property type="entry name" value="PPM-type_phosphatase-like_dom"/>
</dbReference>
<proteinExistence type="predicted"/>
<dbReference type="SMART" id="SM00331">
    <property type="entry name" value="PP2C_SIG"/>
    <property type="match status" value="1"/>
</dbReference>
<sequence>MSILTQQGLTPYKIVLGLTFLIFVLLIIRACLKGTQSKMKPSMEIGNGQTIGQRVEQDDYFATIMNSHGTISVLADGISGLSGGRVASTQAVTTFVKEFLKLENLTDISGYFTKAARVSNTEIIRSLKGVQGGTTLVAVIISEGLLYWGAVGDSLIKIFRNGEFIDVNHKHILEAVLEERYVSREITKDEALDSPMKNQLVNYLGYEAFKNIEICQKPIHLQKLDRVLLCSDGVTNTLTEVELEQLLSLPLNAYDAAQAIIEAIEQKEIKHQDNATIIILEKGW</sequence>
<dbReference type="PROSITE" id="PS51746">
    <property type="entry name" value="PPM_2"/>
    <property type="match status" value="1"/>
</dbReference>
<keyword evidence="1" id="KW-0812">Transmembrane</keyword>
<keyword evidence="1" id="KW-1133">Transmembrane helix</keyword>
<dbReference type="Gene3D" id="3.60.40.10">
    <property type="entry name" value="PPM-type phosphatase domain"/>
    <property type="match status" value="1"/>
</dbReference>
<keyword evidence="1" id="KW-0472">Membrane</keyword>
<dbReference type="AlphaFoldDB" id="A0A1V4H736"/>
<keyword evidence="4" id="KW-1185">Reference proteome</keyword>
<dbReference type="RefSeq" id="WP_079421457.1">
    <property type="nucleotide sequence ID" value="NZ_MBTG01000073.1"/>
</dbReference>
<name>A0A1V4H736_9BACL</name>
<gene>
    <name evidence="3" type="ORF">BC351_14480</name>
</gene>
<evidence type="ECO:0000259" key="2">
    <source>
        <dbReference type="PROSITE" id="PS51746"/>
    </source>
</evidence>
<evidence type="ECO:0000313" key="3">
    <source>
        <dbReference type="EMBL" id="OPH46688.1"/>
    </source>
</evidence>
<comment type="caution">
    <text evidence="3">The sequence shown here is derived from an EMBL/GenBank/DDBJ whole genome shotgun (WGS) entry which is preliminary data.</text>
</comment>
<dbReference type="Proteomes" id="UP000190626">
    <property type="component" value="Unassembled WGS sequence"/>
</dbReference>
<evidence type="ECO:0000256" key="1">
    <source>
        <dbReference type="SAM" id="Phobius"/>
    </source>
</evidence>
<feature type="transmembrane region" description="Helical" evidence="1">
    <location>
        <begin position="12"/>
        <end position="32"/>
    </location>
</feature>
<reference evidence="4" key="1">
    <citation type="submission" date="2016-07" db="EMBL/GenBank/DDBJ databases">
        <authorList>
            <person name="Florea S."/>
            <person name="Webb J.S."/>
            <person name="Jaromczyk J."/>
            <person name="Schardl C.L."/>
        </authorList>
    </citation>
    <scope>NUCLEOTIDE SEQUENCE [LARGE SCALE GENOMIC DNA]</scope>
    <source>
        <strain evidence="4">CY1</strain>
    </source>
</reference>
<organism evidence="3 4">
    <name type="scientific">Paenibacillus ferrarius</name>
    <dbReference type="NCBI Taxonomy" id="1469647"/>
    <lineage>
        <taxon>Bacteria</taxon>
        <taxon>Bacillati</taxon>
        <taxon>Bacillota</taxon>
        <taxon>Bacilli</taxon>
        <taxon>Bacillales</taxon>
        <taxon>Paenibacillaceae</taxon>
        <taxon>Paenibacillus</taxon>
    </lineage>
</organism>
<accession>A0A1V4H736</accession>
<dbReference type="EMBL" id="MBTG01000073">
    <property type="protein sequence ID" value="OPH46688.1"/>
    <property type="molecule type" value="Genomic_DNA"/>
</dbReference>
<dbReference type="CDD" id="cd00143">
    <property type="entry name" value="PP2Cc"/>
    <property type="match status" value="1"/>
</dbReference>
<feature type="domain" description="PPM-type phosphatase" evidence="2">
    <location>
        <begin position="44"/>
        <end position="282"/>
    </location>
</feature>
<dbReference type="InterPro" id="IPR036457">
    <property type="entry name" value="PPM-type-like_dom_sf"/>
</dbReference>
<dbReference type="SMART" id="SM00332">
    <property type="entry name" value="PP2Cc"/>
    <property type="match status" value="1"/>
</dbReference>
<dbReference type="STRING" id="1469647.BC351_14480"/>